<dbReference type="EMBL" id="KZ997972">
    <property type="protein sequence ID" value="RKO86706.1"/>
    <property type="molecule type" value="Genomic_DNA"/>
</dbReference>
<gene>
    <name evidence="5" type="ORF">BDK51DRAFT_39462</name>
</gene>
<evidence type="ECO:0000256" key="2">
    <source>
        <dbReference type="SAM" id="MobiDB-lite"/>
    </source>
</evidence>
<feature type="repeat" description="WD" evidence="1">
    <location>
        <begin position="199"/>
        <end position="222"/>
    </location>
</feature>
<feature type="domain" description="Transcription factor IIIC 90kDa subunit N-terminal" evidence="3">
    <location>
        <begin position="69"/>
        <end position="222"/>
    </location>
</feature>
<dbReference type="Pfam" id="PF12660">
    <property type="entry name" value="zf-TFIIIC"/>
    <property type="match status" value="1"/>
</dbReference>
<name>A0A4P9W936_9FUNG</name>
<dbReference type="InterPro" id="IPR001680">
    <property type="entry name" value="WD40_rpt"/>
</dbReference>
<protein>
    <submittedName>
        <fullName evidence="5">Uncharacterized protein</fullName>
    </submittedName>
</protein>
<dbReference type="PANTHER" id="PTHR15496">
    <property type="entry name" value="GENERAL TRANSCRIPTION FACTOR 3C POLYPEPTIDE 4 FAMILY"/>
    <property type="match status" value="1"/>
</dbReference>
<dbReference type="InterPro" id="IPR036322">
    <property type="entry name" value="WD40_repeat_dom_sf"/>
</dbReference>
<dbReference type="Pfam" id="PF12657">
    <property type="entry name" value="TFIIIC_delta"/>
    <property type="match status" value="1"/>
</dbReference>
<dbReference type="InterPro" id="IPR044230">
    <property type="entry name" value="GTF3C4"/>
</dbReference>
<evidence type="ECO:0000313" key="5">
    <source>
        <dbReference type="EMBL" id="RKO86706.1"/>
    </source>
</evidence>
<proteinExistence type="predicted"/>
<accession>A0A4P9W936</accession>
<dbReference type="InterPro" id="IPR024764">
    <property type="entry name" value="TFIIIC_Znf"/>
</dbReference>
<feature type="domain" description="Transcription factor IIIC putative zinc-finger" evidence="4">
    <location>
        <begin position="744"/>
        <end position="796"/>
    </location>
</feature>
<dbReference type="SUPFAM" id="SSF50978">
    <property type="entry name" value="WD40 repeat-like"/>
    <property type="match status" value="1"/>
</dbReference>
<evidence type="ECO:0000313" key="6">
    <source>
        <dbReference type="Proteomes" id="UP000269721"/>
    </source>
</evidence>
<evidence type="ECO:0000259" key="3">
    <source>
        <dbReference type="Pfam" id="PF12657"/>
    </source>
</evidence>
<reference evidence="6" key="1">
    <citation type="journal article" date="2018" name="Nat. Microbiol.">
        <title>Leveraging single-cell genomics to expand the fungal tree of life.</title>
        <authorList>
            <person name="Ahrendt S.R."/>
            <person name="Quandt C.A."/>
            <person name="Ciobanu D."/>
            <person name="Clum A."/>
            <person name="Salamov A."/>
            <person name="Andreopoulos B."/>
            <person name="Cheng J.F."/>
            <person name="Woyke T."/>
            <person name="Pelin A."/>
            <person name="Henrissat B."/>
            <person name="Reynolds N.K."/>
            <person name="Benny G.L."/>
            <person name="Smith M.E."/>
            <person name="James T.Y."/>
            <person name="Grigoriev I.V."/>
        </authorList>
    </citation>
    <scope>NUCLEOTIDE SEQUENCE [LARGE SCALE GENOMIC DNA]</scope>
</reference>
<dbReference type="Proteomes" id="UP000269721">
    <property type="component" value="Unassembled WGS sequence"/>
</dbReference>
<sequence>MEDISHNSGLFSLTNVQFQTPPCHASMLARTRFMERTSVPAPTAKKKFDKFDRPVDDTDVRPADLMREGFSRATWTPTGYSSLCGCMLATVSTSHAVQLWEPSGSPASSTWGMVHDLSDALLVHYGFSNADVVKSKKNRDKLETTCEWDLYFQRSRLRFYDSNAGNANIEPVHPQTRGVGARSSRWGPKPGASLCGDGYLASGASDGSVKVWGIRVHEGETTVVLRTVISQPDYQAASVIKFYHAPQDNSAPKLAIAKGRQVTIWLSPPPETPEEVGLESVAYEISSTFAVSGIVWGIKGDEIRVYTLDGKCLTLVLSDLSVERHLELNEDCTNQIHQEILQLYKPLPSPEAEQDDTPPLPAAATAASASGDDDDDVPGASDAEGKLLRIYGADASSNSMVDALVFSFASANDMEYRTEKSEVSSLILRLWFTQDDDLENLIVDRLCHLLVRNDLFTAWTPAYLLWDIIQYCESESPQWTGTEHSFFHRLVGTLRDFFVMYNAKPILDGEPGPGEPNAMIFKDLSAYLYCNVKFNSLRLMNFLIMNLKGLRALVLMTSYRPPSYGEQEAMRENVIKAQMSATLASNTRSLFMHSIETILKSAEARLTARPDFEVTESDALILTLMTDWTLKNHALTRTLLPHVKGILERLAQPTRTLSEQMQLSARSSVEIVDALLLSSAAAIVAPSDAFRLPEREKCMACHSLIDVVSPWKGQCPSGHAWGMVDELFVRERGEERAMRWARDKRCSATLLLCTSVAVRCCLGCNRKARGEVPGGGRLSERLLAEFDQCIYCGGRFYAPMDDA</sequence>
<dbReference type="GO" id="GO:0004402">
    <property type="term" value="F:histone acetyltransferase activity"/>
    <property type="evidence" value="ECO:0007669"/>
    <property type="project" value="InterPro"/>
</dbReference>
<dbReference type="PROSITE" id="PS50082">
    <property type="entry name" value="WD_REPEATS_2"/>
    <property type="match status" value="1"/>
</dbReference>
<dbReference type="PANTHER" id="PTHR15496:SF2">
    <property type="entry name" value="GENERAL TRANSCRIPTION FACTOR 3C POLYPEPTIDE 4"/>
    <property type="match status" value="1"/>
</dbReference>
<dbReference type="InterPro" id="IPR024761">
    <property type="entry name" value="TFIIIC_delta_N"/>
</dbReference>
<keyword evidence="1" id="KW-0853">WD repeat</keyword>
<evidence type="ECO:0000256" key="1">
    <source>
        <dbReference type="PROSITE-ProRule" id="PRU00221"/>
    </source>
</evidence>
<dbReference type="OrthoDB" id="6021743at2759"/>
<evidence type="ECO:0000259" key="4">
    <source>
        <dbReference type="Pfam" id="PF12660"/>
    </source>
</evidence>
<feature type="region of interest" description="Disordered" evidence="2">
    <location>
        <begin position="348"/>
        <end position="378"/>
    </location>
</feature>
<dbReference type="GO" id="GO:0000127">
    <property type="term" value="C:transcription factor TFIIIC complex"/>
    <property type="evidence" value="ECO:0007669"/>
    <property type="project" value="InterPro"/>
</dbReference>
<keyword evidence="6" id="KW-1185">Reference proteome</keyword>
<dbReference type="AlphaFoldDB" id="A0A4P9W936"/>
<organism evidence="5 6">
    <name type="scientific">Blyttiomyces helicus</name>
    <dbReference type="NCBI Taxonomy" id="388810"/>
    <lineage>
        <taxon>Eukaryota</taxon>
        <taxon>Fungi</taxon>
        <taxon>Fungi incertae sedis</taxon>
        <taxon>Chytridiomycota</taxon>
        <taxon>Chytridiomycota incertae sedis</taxon>
        <taxon>Chytridiomycetes</taxon>
        <taxon>Chytridiomycetes incertae sedis</taxon>
        <taxon>Blyttiomyces</taxon>
    </lineage>
</organism>
<dbReference type="GO" id="GO:0006384">
    <property type="term" value="P:transcription initiation at RNA polymerase III promoter"/>
    <property type="evidence" value="ECO:0007669"/>
    <property type="project" value="InterPro"/>
</dbReference>